<evidence type="ECO:0000313" key="2">
    <source>
        <dbReference type="EMBL" id="KAG5618610.1"/>
    </source>
</evidence>
<protein>
    <recommendedName>
        <fullName evidence="4">CCHC-type domain-containing protein</fullName>
    </recommendedName>
</protein>
<evidence type="ECO:0000256" key="1">
    <source>
        <dbReference type="SAM" id="MobiDB-lite"/>
    </source>
</evidence>
<comment type="caution">
    <text evidence="2">The sequence shown here is derived from an EMBL/GenBank/DDBJ whole genome shotgun (WGS) entry which is preliminary data.</text>
</comment>
<sequence length="290" mass="31830">MDVNKEPLTMMVNKKHGFKGRKLYDTACEHCGYKNHLTKDCYRIIGYPTDFKSKRKQGQGDSYGSNTGLKGYGDSQGGNSQTGHRSSNFPHNQQTGSGFRSYANCATTEGQDIGLTLTEEEYNHIRNLRHNNTSSASTRDNGDCKANLAGNVSLTSDAYDYSWIIDYGATHHITSSKEMLEELSNINSKTSNTVQLPTGNKAQIANTESVWYQEFSDGAPVSLPHAEPAAVLHDDTLLDHSNEFTDSLDGGEGDQPRTDSDSEAIRNDSDDAEAIDPTDEASTSARHYNP</sequence>
<dbReference type="Proteomes" id="UP000824120">
    <property type="component" value="Chromosome 3"/>
</dbReference>
<dbReference type="AlphaFoldDB" id="A0A9J6A2S0"/>
<feature type="region of interest" description="Disordered" evidence="1">
    <location>
        <begin position="53"/>
        <end position="101"/>
    </location>
</feature>
<feature type="compositionally biased region" description="Polar residues" evidence="1">
    <location>
        <begin position="59"/>
        <end position="68"/>
    </location>
</feature>
<evidence type="ECO:0008006" key="4">
    <source>
        <dbReference type="Google" id="ProtNLM"/>
    </source>
</evidence>
<gene>
    <name evidence="2" type="ORF">H5410_018434</name>
</gene>
<feature type="compositionally biased region" description="Polar residues" evidence="1">
    <location>
        <begin position="77"/>
        <end position="101"/>
    </location>
</feature>
<name>A0A9J6A2S0_SOLCO</name>
<organism evidence="2 3">
    <name type="scientific">Solanum commersonii</name>
    <name type="common">Commerson's wild potato</name>
    <name type="synonym">Commerson's nightshade</name>
    <dbReference type="NCBI Taxonomy" id="4109"/>
    <lineage>
        <taxon>Eukaryota</taxon>
        <taxon>Viridiplantae</taxon>
        <taxon>Streptophyta</taxon>
        <taxon>Embryophyta</taxon>
        <taxon>Tracheophyta</taxon>
        <taxon>Spermatophyta</taxon>
        <taxon>Magnoliopsida</taxon>
        <taxon>eudicotyledons</taxon>
        <taxon>Gunneridae</taxon>
        <taxon>Pentapetalae</taxon>
        <taxon>asterids</taxon>
        <taxon>lamiids</taxon>
        <taxon>Solanales</taxon>
        <taxon>Solanaceae</taxon>
        <taxon>Solanoideae</taxon>
        <taxon>Solaneae</taxon>
        <taxon>Solanum</taxon>
    </lineage>
</organism>
<feature type="region of interest" description="Disordered" evidence="1">
    <location>
        <begin position="241"/>
        <end position="290"/>
    </location>
</feature>
<keyword evidence="3" id="KW-1185">Reference proteome</keyword>
<dbReference type="OrthoDB" id="1751612at2759"/>
<feature type="compositionally biased region" description="Basic and acidic residues" evidence="1">
    <location>
        <begin position="254"/>
        <end position="269"/>
    </location>
</feature>
<dbReference type="EMBL" id="JACXVP010000003">
    <property type="protein sequence ID" value="KAG5618610.1"/>
    <property type="molecule type" value="Genomic_DNA"/>
</dbReference>
<feature type="compositionally biased region" description="Polar residues" evidence="1">
    <location>
        <begin position="280"/>
        <end position="290"/>
    </location>
</feature>
<reference evidence="2 3" key="1">
    <citation type="submission" date="2020-09" db="EMBL/GenBank/DDBJ databases">
        <title>De no assembly of potato wild relative species, Solanum commersonii.</title>
        <authorList>
            <person name="Cho K."/>
        </authorList>
    </citation>
    <scope>NUCLEOTIDE SEQUENCE [LARGE SCALE GENOMIC DNA]</scope>
    <source>
        <strain evidence="2">LZ3.2</strain>
        <tissue evidence="2">Leaf</tissue>
    </source>
</reference>
<proteinExistence type="predicted"/>
<evidence type="ECO:0000313" key="3">
    <source>
        <dbReference type="Proteomes" id="UP000824120"/>
    </source>
</evidence>
<accession>A0A9J6A2S0</accession>
<feature type="compositionally biased region" description="Acidic residues" evidence="1">
    <location>
        <begin position="270"/>
        <end position="279"/>
    </location>
</feature>